<evidence type="ECO:0000256" key="1">
    <source>
        <dbReference type="ARBA" id="ARBA00004651"/>
    </source>
</evidence>
<protein>
    <submittedName>
        <fullName evidence="7">Ribose ABC transporter permease</fullName>
    </submittedName>
</protein>
<dbReference type="Pfam" id="PF02653">
    <property type="entry name" value="BPD_transp_2"/>
    <property type="match status" value="1"/>
</dbReference>
<keyword evidence="3 6" id="KW-0812">Transmembrane</keyword>
<dbReference type="GO" id="GO:0005886">
    <property type="term" value="C:plasma membrane"/>
    <property type="evidence" value="ECO:0007669"/>
    <property type="project" value="UniProtKB-SubCell"/>
</dbReference>
<dbReference type="PANTHER" id="PTHR32196">
    <property type="entry name" value="ABC TRANSPORTER PERMEASE PROTEIN YPHD-RELATED-RELATED"/>
    <property type="match status" value="1"/>
</dbReference>
<feature type="transmembrane region" description="Helical" evidence="6">
    <location>
        <begin position="32"/>
        <end position="53"/>
    </location>
</feature>
<organism evidence="7 8">
    <name type="scientific">Sulfobacillus benefaciens</name>
    <dbReference type="NCBI Taxonomy" id="453960"/>
    <lineage>
        <taxon>Bacteria</taxon>
        <taxon>Bacillati</taxon>
        <taxon>Bacillota</taxon>
        <taxon>Clostridia</taxon>
        <taxon>Eubacteriales</taxon>
        <taxon>Clostridiales Family XVII. Incertae Sedis</taxon>
        <taxon>Sulfobacillus</taxon>
    </lineage>
</organism>
<keyword evidence="5 6" id="KW-0472">Membrane</keyword>
<keyword evidence="4 6" id="KW-1133">Transmembrane helix</keyword>
<feature type="transmembrane region" description="Helical" evidence="6">
    <location>
        <begin position="111"/>
        <end position="137"/>
    </location>
</feature>
<evidence type="ECO:0000313" key="7">
    <source>
        <dbReference type="EMBL" id="PSR24549.1"/>
    </source>
</evidence>
<evidence type="ECO:0000256" key="2">
    <source>
        <dbReference type="ARBA" id="ARBA00022475"/>
    </source>
</evidence>
<feature type="transmembrane region" description="Helical" evidence="6">
    <location>
        <begin position="287"/>
        <end position="305"/>
    </location>
</feature>
<sequence length="357" mass="37470">MVRLKDLRPTATLAESKFSLLQSPYFISNIRILGILVLLVIGFGVLAPGFISVASLQSILVSTALFLLLALGETFVIISGGIDLSIGSMLAMSGMVSGVFMSRYYNNGSGTTIALLGLIIALVVGLIGGMLNGVVIAKLRLNPLIVTLGTMGIFEGIAELISNGLPISNFPPFLFVLGNGGWGIPWLLWFTIAAVLFYGLLLAKTRFGRYIYAYGASKDAVVRAGVNTTIHATWLYGLAGLAAGLAGYLSAAHFETASPVAGSQYLLIAVAAAVIGGTTLQGGEGTIWGTVIGALIISVLQNGFVMIGLASFWQLVAVGVMVIVAVFFNELQRRTRIASAGRTADYKAQRKPFGRAG</sequence>
<feature type="transmembrane region" description="Helical" evidence="6">
    <location>
        <begin position="311"/>
        <end position="328"/>
    </location>
</feature>
<evidence type="ECO:0000256" key="4">
    <source>
        <dbReference type="ARBA" id="ARBA00022989"/>
    </source>
</evidence>
<reference evidence="7 8" key="1">
    <citation type="journal article" date="2014" name="BMC Genomics">
        <title>Comparison of environmental and isolate Sulfobacillus genomes reveals diverse carbon, sulfur, nitrogen, and hydrogen metabolisms.</title>
        <authorList>
            <person name="Justice N.B."/>
            <person name="Norman A."/>
            <person name="Brown C.T."/>
            <person name="Singh A."/>
            <person name="Thomas B.C."/>
            <person name="Banfield J.F."/>
        </authorList>
    </citation>
    <scope>NUCLEOTIDE SEQUENCE [LARGE SCALE GENOMIC DNA]</scope>
    <source>
        <strain evidence="7">AMDSBA1</strain>
    </source>
</reference>
<evidence type="ECO:0000256" key="5">
    <source>
        <dbReference type="ARBA" id="ARBA00023136"/>
    </source>
</evidence>
<name>A0A2T2WQN1_9FIRM</name>
<evidence type="ECO:0000256" key="6">
    <source>
        <dbReference type="SAM" id="Phobius"/>
    </source>
</evidence>
<feature type="transmembrane region" description="Helical" evidence="6">
    <location>
        <begin position="144"/>
        <end position="162"/>
    </location>
</feature>
<feature type="transmembrane region" description="Helical" evidence="6">
    <location>
        <begin position="233"/>
        <end position="251"/>
    </location>
</feature>
<proteinExistence type="predicted"/>
<gene>
    <name evidence="7" type="ORF">C7B43_18785</name>
</gene>
<dbReference type="Proteomes" id="UP000242699">
    <property type="component" value="Unassembled WGS sequence"/>
</dbReference>
<keyword evidence="2" id="KW-1003">Cell membrane</keyword>
<dbReference type="EMBL" id="PXYT01000074">
    <property type="protein sequence ID" value="PSR24549.1"/>
    <property type="molecule type" value="Genomic_DNA"/>
</dbReference>
<dbReference type="CDD" id="cd06579">
    <property type="entry name" value="TM_PBP1_transp_AraH_like"/>
    <property type="match status" value="1"/>
</dbReference>
<evidence type="ECO:0000313" key="8">
    <source>
        <dbReference type="Proteomes" id="UP000242699"/>
    </source>
</evidence>
<feature type="transmembrane region" description="Helical" evidence="6">
    <location>
        <begin position="85"/>
        <end position="105"/>
    </location>
</feature>
<comment type="caution">
    <text evidence="7">The sequence shown here is derived from an EMBL/GenBank/DDBJ whole genome shotgun (WGS) entry which is preliminary data.</text>
</comment>
<feature type="transmembrane region" description="Helical" evidence="6">
    <location>
        <begin position="59"/>
        <end position="78"/>
    </location>
</feature>
<dbReference type="GO" id="GO:0022857">
    <property type="term" value="F:transmembrane transporter activity"/>
    <property type="evidence" value="ECO:0007669"/>
    <property type="project" value="InterPro"/>
</dbReference>
<feature type="transmembrane region" description="Helical" evidence="6">
    <location>
        <begin position="182"/>
        <end position="203"/>
    </location>
</feature>
<dbReference type="InterPro" id="IPR001851">
    <property type="entry name" value="ABC_transp_permease"/>
</dbReference>
<dbReference type="AlphaFoldDB" id="A0A2T2WQN1"/>
<comment type="subcellular location">
    <subcellularLocation>
        <location evidence="1">Cell membrane</location>
        <topology evidence="1">Multi-pass membrane protein</topology>
    </subcellularLocation>
</comment>
<accession>A0A2T2WQN1</accession>
<evidence type="ECO:0000256" key="3">
    <source>
        <dbReference type="ARBA" id="ARBA00022692"/>
    </source>
</evidence>
<feature type="transmembrane region" description="Helical" evidence="6">
    <location>
        <begin position="263"/>
        <end position="280"/>
    </location>
</feature>